<dbReference type="Pfam" id="PF09346">
    <property type="entry name" value="SMI1_KNR4"/>
    <property type="match status" value="1"/>
</dbReference>
<dbReference type="OrthoDB" id="5505403at2"/>
<dbReference type="InterPro" id="IPR018958">
    <property type="entry name" value="Knr4/Smi1-like_dom"/>
</dbReference>
<name>A0A511T1D1_MYXFU</name>
<accession>A0A511T1D1</accession>
<keyword evidence="4" id="KW-1185">Reference proteome</keyword>
<dbReference type="SUPFAM" id="SSF160631">
    <property type="entry name" value="SMI1/KNR4-like"/>
    <property type="match status" value="1"/>
</dbReference>
<organism evidence="2 5">
    <name type="scientific">Myxococcus fulvus</name>
    <dbReference type="NCBI Taxonomy" id="33"/>
    <lineage>
        <taxon>Bacteria</taxon>
        <taxon>Pseudomonadati</taxon>
        <taxon>Myxococcota</taxon>
        <taxon>Myxococcia</taxon>
        <taxon>Myxococcales</taxon>
        <taxon>Cystobacterineae</taxon>
        <taxon>Myxococcaceae</taxon>
        <taxon>Myxococcus</taxon>
    </lineage>
</organism>
<protein>
    <submittedName>
        <fullName evidence="3">SMI1 / KNR4 family (SUKH-1)</fullName>
    </submittedName>
</protein>
<dbReference type="EMBL" id="FOIB01000001">
    <property type="protein sequence ID" value="SES91762.1"/>
    <property type="molecule type" value="Genomic_DNA"/>
</dbReference>
<reference evidence="3 4" key="1">
    <citation type="submission" date="2016-10" db="EMBL/GenBank/DDBJ databases">
        <authorList>
            <person name="Varghese N."/>
            <person name="Submissions S."/>
        </authorList>
    </citation>
    <scope>NUCLEOTIDE SEQUENCE [LARGE SCALE GENOMIC DNA]</scope>
    <source>
        <strain evidence="3 4">DSM 16525</strain>
    </source>
</reference>
<dbReference type="AlphaFoldDB" id="A0A511T1D1"/>
<evidence type="ECO:0000313" key="4">
    <source>
        <dbReference type="Proteomes" id="UP000183760"/>
    </source>
</evidence>
<comment type="caution">
    <text evidence="2">The sequence shown here is derived from an EMBL/GenBank/DDBJ whole genome shotgun (WGS) entry which is preliminary data.</text>
</comment>
<dbReference type="Gene3D" id="3.40.1580.10">
    <property type="entry name" value="SMI1/KNR4-like"/>
    <property type="match status" value="1"/>
</dbReference>
<dbReference type="SMART" id="SM00860">
    <property type="entry name" value="SMI1_KNR4"/>
    <property type="match status" value="1"/>
</dbReference>
<dbReference type="Proteomes" id="UP000183760">
    <property type="component" value="Unassembled WGS sequence"/>
</dbReference>
<reference evidence="2 5" key="2">
    <citation type="submission" date="2019-07" db="EMBL/GenBank/DDBJ databases">
        <title>Whole genome shotgun sequence of Myxococcus fulvus NBRC 100333.</title>
        <authorList>
            <person name="Hosoyama A."/>
            <person name="Uohara A."/>
            <person name="Ohji S."/>
            <person name="Ichikawa N."/>
        </authorList>
    </citation>
    <scope>NUCLEOTIDE SEQUENCE [LARGE SCALE GENOMIC DNA]</scope>
    <source>
        <strain evidence="2 5">NBRC 100333</strain>
    </source>
</reference>
<dbReference type="RefSeq" id="WP_074948829.1">
    <property type="nucleotide sequence ID" value="NZ_BJXR01000025.1"/>
</dbReference>
<evidence type="ECO:0000259" key="1">
    <source>
        <dbReference type="SMART" id="SM00860"/>
    </source>
</evidence>
<dbReference type="EMBL" id="BJXR01000025">
    <property type="protein sequence ID" value="GEN07413.1"/>
    <property type="molecule type" value="Genomic_DNA"/>
</dbReference>
<gene>
    <name evidence="2" type="ORF">MFU01_24500</name>
    <name evidence="3" type="ORF">SAMN05443572_101569</name>
</gene>
<feature type="domain" description="Knr4/Smi1-like" evidence="1">
    <location>
        <begin position="21"/>
        <end position="139"/>
    </location>
</feature>
<proteinExistence type="predicted"/>
<evidence type="ECO:0000313" key="5">
    <source>
        <dbReference type="Proteomes" id="UP000321514"/>
    </source>
</evidence>
<dbReference type="Proteomes" id="UP000321514">
    <property type="component" value="Unassembled WGS sequence"/>
</dbReference>
<evidence type="ECO:0000313" key="2">
    <source>
        <dbReference type="EMBL" id="GEN07413.1"/>
    </source>
</evidence>
<dbReference type="InterPro" id="IPR037883">
    <property type="entry name" value="Knr4/Smi1-like_sf"/>
</dbReference>
<evidence type="ECO:0000313" key="3">
    <source>
        <dbReference type="EMBL" id="SES91762.1"/>
    </source>
</evidence>
<sequence length="153" mass="17545">MTLTLDQLIDTVVREHYPHPPATERDIAEFEARVGWKLGPELRALYLRCNGAELFRPLPNANYSIQSLAEIARARVRMRDVDDDSMGPTSWWTLVDCQDSDFILVDVSRSAPYPMLDAYHETYPQVRQVAASLQEFLSRALASGDKLYWLQND</sequence>